<evidence type="ECO:0000256" key="2">
    <source>
        <dbReference type="ARBA" id="ARBA00009450"/>
    </source>
</evidence>
<feature type="domain" description="SLBB" evidence="17">
    <location>
        <begin position="176"/>
        <end position="253"/>
    </location>
</feature>
<dbReference type="Gene3D" id="3.10.560.10">
    <property type="entry name" value="Outer membrane lipoprotein wza domain like"/>
    <property type="match status" value="1"/>
</dbReference>
<evidence type="ECO:0000256" key="13">
    <source>
        <dbReference type="ARBA" id="ARBA00023237"/>
    </source>
</evidence>
<keyword evidence="11" id="KW-0472">Membrane</keyword>
<dbReference type="InterPro" id="IPR003715">
    <property type="entry name" value="Poly_export_N"/>
</dbReference>
<protein>
    <submittedName>
        <fullName evidence="18">Polysaccharide export outer membrane protein</fullName>
    </submittedName>
</protein>
<keyword evidence="5" id="KW-0762">Sugar transport</keyword>
<keyword evidence="6" id="KW-0812">Transmembrane</keyword>
<dbReference type="RefSeq" id="WP_307062282.1">
    <property type="nucleotide sequence ID" value="NZ_JAUSUH010000008.1"/>
</dbReference>
<organism evidence="18 19">
    <name type="scientific">Ancylobacter vacuolatus</name>
    <dbReference type="NCBI Taxonomy" id="223389"/>
    <lineage>
        <taxon>Bacteria</taxon>
        <taxon>Pseudomonadati</taxon>
        <taxon>Pseudomonadota</taxon>
        <taxon>Alphaproteobacteria</taxon>
        <taxon>Hyphomicrobiales</taxon>
        <taxon>Xanthobacteraceae</taxon>
        <taxon>Ancylobacter</taxon>
    </lineage>
</organism>
<keyword evidence="12" id="KW-0564">Palmitate</keyword>
<gene>
    <name evidence="18" type="ORF">J2S76_003426</name>
</gene>
<proteinExistence type="inferred from homology"/>
<evidence type="ECO:0000256" key="12">
    <source>
        <dbReference type="ARBA" id="ARBA00023139"/>
    </source>
</evidence>
<comment type="caution">
    <text evidence="18">The sequence shown here is derived from an EMBL/GenBank/DDBJ whole genome shotgun (WGS) entry which is preliminary data.</text>
</comment>
<keyword evidence="8" id="KW-0625">Polysaccharide transport</keyword>
<evidence type="ECO:0000256" key="4">
    <source>
        <dbReference type="ARBA" id="ARBA00022452"/>
    </source>
</evidence>
<evidence type="ECO:0000256" key="10">
    <source>
        <dbReference type="ARBA" id="ARBA00023114"/>
    </source>
</evidence>
<evidence type="ECO:0000256" key="3">
    <source>
        <dbReference type="ARBA" id="ARBA00022448"/>
    </source>
</evidence>
<evidence type="ECO:0000256" key="7">
    <source>
        <dbReference type="ARBA" id="ARBA00022729"/>
    </source>
</evidence>
<evidence type="ECO:0000256" key="11">
    <source>
        <dbReference type="ARBA" id="ARBA00023136"/>
    </source>
</evidence>
<keyword evidence="14" id="KW-0449">Lipoprotein</keyword>
<dbReference type="Pfam" id="PF02563">
    <property type="entry name" value="Poly_export"/>
    <property type="match status" value="1"/>
</dbReference>
<accession>A0ABU0DKN2</accession>
<dbReference type="EMBL" id="JAUSUH010000008">
    <property type="protein sequence ID" value="MDQ0348992.1"/>
    <property type="molecule type" value="Genomic_DNA"/>
</dbReference>
<dbReference type="Pfam" id="PF22461">
    <property type="entry name" value="SLBB_2"/>
    <property type="match status" value="1"/>
</dbReference>
<evidence type="ECO:0000256" key="6">
    <source>
        <dbReference type="ARBA" id="ARBA00022692"/>
    </source>
</evidence>
<feature type="domain" description="Polysaccharide export protein N-terminal" evidence="16">
    <location>
        <begin position="96"/>
        <end position="169"/>
    </location>
</feature>
<evidence type="ECO:0000256" key="9">
    <source>
        <dbReference type="ARBA" id="ARBA00023065"/>
    </source>
</evidence>
<evidence type="ECO:0000256" key="1">
    <source>
        <dbReference type="ARBA" id="ARBA00004571"/>
    </source>
</evidence>
<evidence type="ECO:0000256" key="15">
    <source>
        <dbReference type="SAM" id="MobiDB-lite"/>
    </source>
</evidence>
<keyword evidence="9" id="KW-0406">Ion transport</keyword>
<evidence type="ECO:0000313" key="19">
    <source>
        <dbReference type="Proteomes" id="UP001238467"/>
    </source>
</evidence>
<keyword evidence="13" id="KW-0998">Cell outer membrane</keyword>
<keyword evidence="19" id="KW-1185">Reference proteome</keyword>
<feature type="compositionally biased region" description="Low complexity" evidence="15">
    <location>
        <begin position="21"/>
        <end position="38"/>
    </location>
</feature>
<evidence type="ECO:0000259" key="17">
    <source>
        <dbReference type="Pfam" id="PF22461"/>
    </source>
</evidence>
<feature type="compositionally biased region" description="Polar residues" evidence="15">
    <location>
        <begin position="63"/>
        <end position="72"/>
    </location>
</feature>
<keyword evidence="7" id="KW-0732">Signal</keyword>
<dbReference type="PANTHER" id="PTHR33619:SF3">
    <property type="entry name" value="POLYSACCHARIDE EXPORT PROTEIN GFCE-RELATED"/>
    <property type="match status" value="1"/>
</dbReference>
<dbReference type="InterPro" id="IPR049712">
    <property type="entry name" value="Poly_export"/>
</dbReference>
<dbReference type="Proteomes" id="UP001238467">
    <property type="component" value="Unassembled WGS sequence"/>
</dbReference>
<reference evidence="18 19" key="1">
    <citation type="submission" date="2023-07" db="EMBL/GenBank/DDBJ databases">
        <title>Genomic Encyclopedia of Type Strains, Phase IV (KMG-IV): sequencing the most valuable type-strain genomes for metagenomic binning, comparative biology and taxonomic classification.</title>
        <authorList>
            <person name="Goeker M."/>
        </authorList>
    </citation>
    <scope>NUCLEOTIDE SEQUENCE [LARGE SCALE GENOMIC DNA]</scope>
    <source>
        <strain evidence="18 19">DSM 1277</strain>
    </source>
</reference>
<sequence>MAGCVASSGDSPSPGAEAGVPPAASTASFASSGATAPSQSRASATRSDPTSSSAGGTIGTRAASGSQIPVSTVSEPLPASEVAAVSAATAVSTPGSEGYRVGPLDVLDIKVFKVEDLSKTVQVSESGNFTFPLVGDVQASGRTVSEIEKDLATKLGGNYLRNPQVTVLVKEYNSHRITVDGAVNKPGVFPMQGPMSLLQSVAMAGGMQEVADGTILVFRRIEGKTAVAKFSVSDLRSQKASDPDLQAGDIVTVPSSDLKIGMKYILQSVPLFNSFLLL</sequence>
<dbReference type="PANTHER" id="PTHR33619">
    <property type="entry name" value="POLYSACCHARIDE EXPORT PROTEIN GFCE-RELATED"/>
    <property type="match status" value="1"/>
</dbReference>
<evidence type="ECO:0000313" key="18">
    <source>
        <dbReference type="EMBL" id="MDQ0348992.1"/>
    </source>
</evidence>
<evidence type="ECO:0000256" key="8">
    <source>
        <dbReference type="ARBA" id="ARBA00023047"/>
    </source>
</evidence>
<feature type="region of interest" description="Disordered" evidence="15">
    <location>
        <begin position="1"/>
        <end position="72"/>
    </location>
</feature>
<evidence type="ECO:0000256" key="14">
    <source>
        <dbReference type="ARBA" id="ARBA00023288"/>
    </source>
</evidence>
<name>A0ABU0DKN2_9HYPH</name>
<feature type="compositionally biased region" description="Polar residues" evidence="15">
    <location>
        <begin position="39"/>
        <end position="55"/>
    </location>
</feature>
<evidence type="ECO:0000256" key="5">
    <source>
        <dbReference type="ARBA" id="ARBA00022597"/>
    </source>
</evidence>
<keyword evidence="10" id="KW-0626">Porin</keyword>
<comment type="subcellular location">
    <subcellularLocation>
        <location evidence="1">Cell outer membrane</location>
        <topology evidence="1">Multi-pass membrane protein</topology>
    </subcellularLocation>
</comment>
<keyword evidence="4" id="KW-1134">Transmembrane beta strand</keyword>
<dbReference type="InterPro" id="IPR054765">
    <property type="entry name" value="SLBB_dom"/>
</dbReference>
<evidence type="ECO:0000259" key="16">
    <source>
        <dbReference type="Pfam" id="PF02563"/>
    </source>
</evidence>
<keyword evidence="3" id="KW-0813">Transport</keyword>
<comment type="similarity">
    <text evidence="2">Belongs to the BexD/CtrA/VexA family.</text>
</comment>